<gene>
    <name evidence="2" type="ORF">DGAL_LOCUS7228</name>
</gene>
<evidence type="ECO:0008006" key="4">
    <source>
        <dbReference type="Google" id="ProtNLM"/>
    </source>
</evidence>
<dbReference type="PANTHER" id="PTHR35193">
    <property type="entry name" value="MUCIN 13A, CELL SURFACE-ASSOCIATED-RELATED"/>
    <property type="match status" value="1"/>
</dbReference>
<organism evidence="2 3">
    <name type="scientific">Daphnia galeata</name>
    <dbReference type="NCBI Taxonomy" id="27404"/>
    <lineage>
        <taxon>Eukaryota</taxon>
        <taxon>Metazoa</taxon>
        <taxon>Ecdysozoa</taxon>
        <taxon>Arthropoda</taxon>
        <taxon>Crustacea</taxon>
        <taxon>Branchiopoda</taxon>
        <taxon>Diplostraca</taxon>
        <taxon>Cladocera</taxon>
        <taxon>Anomopoda</taxon>
        <taxon>Daphniidae</taxon>
        <taxon>Daphnia</taxon>
    </lineage>
</organism>
<reference evidence="2" key="1">
    <citation type="submission" date="2021-11" db="EMBL/GenBank/DDBJ databases">
        <authorList>
            <person name="Schell T."/>
        </authorList>
    </citation>
    <scope>NUCLEOTIDE SEQUENCE</scope>
    <source>
        <strain evidence="2">M5</strain>
    </source>
</reference>
<protein>
    <recommendedName>
        <fullName evidence="4">CUB domain-containing protein</fullName>
    </recommendedName>
</protein>
<accession>A0A8J2RRJ9</accession>
<keyword evidence="3" id="KW-1185">Reference proteome</keyword>
<evidence type="ECO:0000313" key="2">
    <source>
        <dbReference type="EMBL" id="CAH0104374.1"/>
    </source>
</evidence>
<sequence>MCPLFGIVWYIGCKGVYITACFTIGNSYVRQPRRNTLKDEAVRDPRPDCHLPRRCHAYYTKTNYTQAYYTKTNYTQDYYTKTNYTQDYYTKTDYTQDYYTKPTTPKITITPKPATTKITTPKSTKPIPTTPKTTLKTTVKTTTTLKQNITTSVKSTSTLKSTTTNLIVTTTQTPNPNVSTTTLKPATKFLVCRDANSTALAGTIQLDQNSPKSYCSFDIVAPQDRQIRIYCSSLNFNSSPSSNFIINGDLDTNEQLVLNRMYYSVNNTLSLIYSKLSNGDSFDCQWTTAPAEITSKPLLCRHAQSSSASGIIQPSPSDGGPSRKCFFSVNVLPTHRIQISCSELNRTSETTLSIDGVTENVQYPGPVLNRVYYSVDNSVYLSSQVGNGMWFNCNWTTIPKPVTANSQFCLHGMASTANGTIQPMTGLTDEPKTCRFYITAPSNNQIQISCSVVNLQAPGIYNSYLSIGGVLDRYIDYSLILNRLYYSTADNNVVLTSQVNNATWFNCKWVTIPKENTTNSKLCRHAVSTTATGTIQPMTGDVDPPRDCPFTLNADYNKEIQISCSAINILNTDSYLLISGSNEFASPPVLNRVYYTSSQISVVSLIGNGDGFECKWITTPLQNTSDAKLCRHGSATSANGTLQSMAGDTGPPRSCSFSISAAPYDQQIQFSCSAINFVNPNSYFKISGTFDSANPPVVNRVYTSTVNNKISISSQLGEGDWISCQWTTTPRERTPDNKLCYNRESSTPNGTIQPFAGDTGSPRQCSFSILPSYNQQIEILCSTVTLADAKNYFRISGAIDSADPPIVKRLYASKSNTRIDISSKLGNGDQVKCNWTTTPIGIVICRQTEAKSANGTIQPIAGDTGPPRECPFNIYAPSGQEIRIFCTAVSLTSDSSSFSMSGSLDGESIQPVVNRVYYSTSSNIISLTSSLGNGEWVNCQWITVPRMNTSDSKLCRHEMATTANGTITPLTGDTGPPRICSFTVSNVDSAKQIQISCSVVNLNSATSSLSIGGVIDSNVNLPMVNRVYTSTDYISLQSQIANGDLFNCKWTTIPKKNTTNSQLCLDEEATTANGTIQPIAGDVGPPRRCRFVINAEAGKQIQISCSVVNLAGDTSFWRISGIIDSVGLTPSVNRVYTSTSNNAVFMNSRIGNEDWINCNWTTTPRENATNNKLCRHQSTVLKSGTIQPIAGDTGPSRECGFSINVYSSLQISCSTVNLVNPDSYLQFMSNSDNAEPVNPPVANTVYTYPYGNIQLTSKVGDGDWFDCKWK</sequence>
<dbReference type="PANTHER" id="PTHR35193:SF5">
    <property type="entry name" value="FLOCCULATION PROTEIN FLO11"/>
    <property type="match status" value="1"/>
</dbReference>
<name>A0A8J2RRJ9_9CRUS</name>
<proteinExistence type="predicted"/>
<dbReference type="EMBL" id="CAKKLH010000135">
    <property type="protein sequence ID" value="CAH0104374.1"/>
    <property type="molecule type" value="Genomic_DNA"/>
</dbReference>
<comment type="caution">
    <text evidence="2">The sequence shown here is derived from an EMBL/GenBank/DDBJ whole genome shotgun (WGS) entry which is preliminary data.</text>
</comment>
<dbReference type="Proteomes" id="UP000789390">
    <property type="component" value="Unassembled WGS sequence"/>
</dbReference>
<feature type="region of interest" description="Disordered" evidence="1">
    <location>
        <begin position="110"/>
        <end position="133"/>
    </location>
</feature>
<dbReference type="OrthoDB" id="6391892at2759"/>
<evidence type="ECO:0000313" key="3">
    <source>
        <dbReference type="Proteomes" id="UP000789390"/>
    </source>
</evidence>
<evidence type="ECO:0000256" key="1">
    <source>
        <dbReference type="SAM" id="MobiDB-lite"/>
    </source>
</evidence>
<dbReference type="AlphaFoldDB" id="A0A8J2RRJ9"/>